<name>X1TB77_9ZZZZ</name>
<feature type="non-terminal residue" evidence="2">
    <location>
        <position position="63"/>
    </location>
</feature>
<gene>
    <name evidence="2" type="ORF">S12H4_39769</name>
</gene>
<proteinExistence type="predicted"/>
<organism evidence="2">
    <name type="scientific">marine sediment metagenome</name>
    <dbReference type="NCBI Taxonomy" id="412755"/>
    <lineage>
        <taxon>unclassified sequences</taxon>
        <taxon>metagenomes</taxon>
        <taxon>ecological metagenomes</taxon>
    </lineage>
</organism>
<dbReference type="AlphaFoldDB" id="X1TB77"/>
<sequence>MSNVKNSMICETIKSMEQGKFECFCHDFLPIYDPKYKGLKRFGHNARGKTTKGTPDNLLTLED</sequence>
<evidence type="ECO:0000256" key="1">
    <source>
        <dbReference type="SAM" id="MobiDB-lite"/>
    </source>
</evidence>
<evidence type="ECO:0000313" key="2">
    <source>
        <dbReference type="EMBL" id="GAI88621.1"/>
    </source>
</evidence>
<comment type="caution">
    <text evidence="2">The sequence shown here is derived from an EMBL/GenBank/DDBJ whole genome shotgun (WGS) entry which is preliminary data.</text>
</comment>
<reference evidence="2" key="1">
    <citation type="journal article" date="2014" name="Front. Microbiol.">
        <title>High frequency of phylogenetically diverse reductive dehalogenase-homologous genes in deep subseafloor sedimentary metagenomes.</title>
        <authorList>
            <person name="Kawai M."/>
            <person name="Futagami T."/>
            <person name="Toyoda A."/>
            <person name="Takaki Y."/>
            <person name="Nishi S."/>
            <person name="Hori S."/>
            <person name="Arai W."/>
            <person name="Tsubouchi T."/>
            <person name="Morono Y."/>
            <person name="Uchiyama I."/>
            <person name="Ito T."/>
            <person name="Fujiyama A."/>
            <person name="Inagaki F."/>
            <person name="Takami H."/>
        </authorList>
    </citation>
    <scope>NUCLEOTIDE SEQUENCE</scope>
    <source>
        <strain evidence="2">Expedition CK06-06</strain>
    </source>
</reference>
<accession>X1TB77</accession>
<dbReference type="EMBL" id="BARW01024070">
    <property type="protein sequence ID" value="GAI88621.1"/>
    <property type="molecule type" value="Genomic_DNA"/>
</dbReference>
<feature type="region of interest" description="Disordered" evidence="1">
    <location>
        <begin position="44"/>
        <end position="63"/>
    </location>
</feature>
<protein>
    <submittedName>
        <fullName evidence="2">Uncharacterized protein</fullName>
    </submittedName>
</protein>